<evidence type="ECO:0000313" key="12">
    <source>
        <dbReference type="EMBL" id="MED6183995.1"/>
    </source>
</evidence>
<evidence type="ECO:0000256" key="6">
    <source>
        <dbReference type="ARBA" id="ARBA00023170"/>
    </source>
</evidence>
<evidence type="ECO:0000256" key="2">
    <source>
        <dbReference type="ARBA" id="ARBA00004477"/>
    </source>
</evidence>
<dbReference type="InterPro" id="IPR003661">
    <property type="entry name" value="HisK_dim/P_dom"/>
</dbReference>
<dbReference type="InterPro" id="IPR011006">
    <property type="entry name" value="CheY-like_superfamily"/>
</dbReference>
<evidence type="ECO:0000256" key="8">
    <source>
        <dbReference type="SAM" id="MobiDB-lite"/>
    </source>
</evidence>
<feature type="domain" description="Histidine kinase" evidence="10">
    <location>
        <begin position="434"/>
        <end position="706"/>
    </location>
</feature>
<dbReference type="InterPro" id="IPR005467">
    <property type="entry name" value="His_kinase_dom"/>
</dbReference>
<dbReference type="SUPFAM" id="SSF47384">
    <property type="entry name" value="Homodimeric domain of signal transducing histidine kinase"/>
    <property type="match status" value="1"/>
</dbReference>
<evidence type="ECO:0000256" key="5">
    <source>
        <dbReference type="ARBA" id="ARBA00022824"/>
    </source>
</evidence>
<evidence type="ECO:0000313" key="13">
    <source>
        <dbReference type="Proteomes" id="UP001341840"/>
    </source>
</evidence>
<dbReference type="InterPro" id="IPR003594">
    <property type="entry name" value="HATPase_dom"/>
</dbReference>
<feature type="transmembrane region" description="Helical" evidence="9">
    <location>
        <begin position="62"/>
        <end position="82"/>
    </location>
</feature>
<dbReference type="InterPro" id="IPR004358">
    <property type="entry name" value="Sig_transdc_His_kin-like_C"/>
</dbReference>
<dbReference type="Proteomes" id="UP001341840">
    <property type="component" value="Unassembled WGS sequence"/>
</dbReference>
<feature type="region of interest" description="Disordered" evidence="8">
    <location>
        <begin position="949"/>
        <end position="1002"/>
    </location>
</feature>
<dbReference type="SMART" id="SM00448">
    <property type="entry name" value="REC"/>
    <property type="match status" value="1"/>
</dbReference>
<dbReference type="EC" id="2.7.13.3" evidence="3"/>
<evidence type="ECO:0000256" key="4">
    <source>
        <dbReference type="ARBA" id="ARBA00022553"/>
    </source>
</evidence>
<keyword evidence="9" id="KW-0812">Transmembrane</keyword>
<keyword evidence="9" id="KW-1133">Transmembrane helix</keyword>
<dbReference type="InterPro" id="IPR001789">
    <property type="entry name" value="Sig_transdc_resp-reg_receiver"/>
</dbReference>
<sequence>MERATPMKTKNYRSRPVYLSASLLCCKLYVLMSSPLMRQCVVSMRRCSSIVASCYLFLVKKGAYLILSLSLMPCSYVLFTLLEHHVNLNSQKVLFQFHSEITALETLIQPMNSSSNHLARFLNSAFHATNISSFSDIKTKVAPLLYETFETVPQLAQISYIGMEGYFFSIYNDEDGQPLAIYSNCSTSSIISKHYYVQPVNRDSGKLYGNATIFEPYINATWVGEALLNDGFVTLGRKFSNDQELLFISSSRIGKTGSVISLGVQATKVTDFFASVIAHHQQGAMLYMATEDGQVLLEGIKNTHMVVSDNDKVSFQYVNNHTSYYQGSVTCKDDGGVVASILKIQDVKYLMHCSSIQIMGIKLVYVVAVPQNGAMISFIKKFKKYGLMVLSAMVIMSIIGIISMVIMKRAVMKQKEATEEAERKSKNKSIAFATACHDVRASLATLTGLIDLSSSQLVPSSSELNSYLKQMDSCTKDLLGMLNSILDASKIEAGEMQLEEEEFDVFQFLEEVVDSYHNVAMKKGVDIVLDPFNDSVHRYSHTKGDRVKLKRVLCNLLDNAVKFTDEGHIAVRVKAQKPTLQNSMSMMSVSNQNRYWSCLFINRENNEPHDDDDIEANNSTQQDHSNTMDFIFEVDDTGKGIPKDKHESVFENYVQVKETAIDHGGTGLGLGSVRSLVRLMHGDIRIVDKDSGAKGTCFRFNVHLTTVCEMRTDDITRESESKPVDRNQSHGLTIHHTSSGSSMCSLSPKLPICGPSTSRREGSRVVLLIQGDERRRATQRFVERKGIRVKVLKEWRDLFHTLNKIKKKGLKSSSSGSSSSSAIPSFANAPLSASMDETESTRAFVLIVIDAKAGPFQELCRLVSEFKRGLCISCRVVWLENPISPSVDFKSLNEDDYDPNDIVLHKPLHGSSLFQVLSLLPEYGGGSMRASGSILASPSAIQRVELEKCGTSRSRNGKEPQQCFGDQSHDSSKARTSSPVHQGGTKESEDPRSSNKPLSGKRIMVVEDDKAARMVASTFLEQLGASVEKCENGKQAVELVKEGLSRDFPNPPYDYILMDCQMPEINGYEATRQIREIEKEYDIHIPIIALTANTEEEAKMRSESGKDHRPLTLEAGMDHHLVKPIKKDKLLEAITKVHARVRTRD</sequence>
<evidence type="ECO:0000256" key="1">
    <source>
        <dbReference type="ARBA" id="ARBA00000085"/>
    </source>
</evidence>
<proteinExistence type="predicted"/>
<dbReference type="EMBL" id="JASCZI010181492">
    <property type="protein sequence ID" value="MED6183995.1"/>
    <property type="molecule type" value="Genomic_DNA"/>
</dbReference>
<feature type="compositionally biased region" description="Basic and acidic residues" evidence="8">
    <location>
        <begin position="984"/>
        <end position="993"/>
    </location>
</feature>
<dbReference type="PROSITE" id="PS50109">
    <property type="entry name" value="HIS_KIN"/>
    <property type="match status" value="1"/>
</dbReference>
<reference evidence="12 13" key="1">
    <citation type="journal article" date="2023" name="Plants (Basel)">
        <title>Bridging the Gap: Combining Genomics and Transcriptomics Approaches to Understand Stylosanthes scabra, an Orphan Legume from the Brazilian Caatinga.</title>
        <authorList>
            <person name="Ferreira-Neto J.R.C."/>
            <person name="da Silva M.D."/>
            <person name="Binneck E."/>
            <person name="de Melo N.F."/>
            <person name="da Silva R.H."/>
            <person name="de Melo A.L.T.M."/>
            <person name="Pandolfi V."/>
            <person name="Bustamante F.O."/>
            <person name="Brasileiro-Vidal A.C."/>
            <person name="Benko-Iseppon A.M."/>
        </authorList>
    </citation>
    <scope>NUCLEOTIDE SEQUENCE [LARGE SCALE GENOMIC DNA]</scope>
    <source>
        <tissue evidence="12">Leaves</tissue>
    </source>
</reference>
<keyword evidence="13" id="KW-1185">Reference proteome</keyword>
<evidence type="ECO:0000259" key="11">
    <source>
        <dbReference type="PROSITE" id="PS50110"/>
    </source>
</evidence>
<dbReference type="Gene3D" id="3.30.565.10">
    <property type="entry name" value="Histidine kinase-like ATPase, C-terminal domain"/>
    <property type="match status" value="1"/>
</dbReference>
<evidence type="ECO:0000256" key="7">
    <source>
        <dbReference type="PROSITE-ProRule" id="PRU00169"/>
    </source>
</evidence>
<feature type="domain" description="Response regulatory" evidence="11">
    <location>
        <begin position="1002"/>
        <end position="1138"/>
    </location>
</feature>
<feature type="transmembrane region" description="Helical" evidence="9">
    <location>
        <begin position="385"/>
        <end position="407"/>
    </location>
</feature>
<dbReference type="PRINTS" id="PR00344">
    <property type="entry name" value="BCTRLSENSOR"/>
</dbReference>
<dbReference type="SUPFAM" id="SSF52172">
    <property type="entry name" value="CheY-like"/>
    <property type="match status" value="1"/>
</dbReference>
<dbReference type="SMART" id="SM00387">
    <property type="entry name" value="HATPase_c"/>
    <property type="match status" value="1"/>
</dbReference>
<dbReference type="PANTHER" id="PTHR43719:SF75">
    <property type="entry name" value="HISTIDINE KINASE CKI1"/>
    <property type="match status" value="1"/>
</dbReference>
<keyword evidence="9" id="KW-0472">Membrane</keyword>
<dbReference type="Pfam" id="PF02518">
    <property type="entry name" value="HATPase_c"/>
    <property type="match status" value="1"/>
</dbReference>
<dbReference type="InterPro" id="IPR050956">
    <property type="entry name" value="2C_system_His_kinase"/>
</dbReference>
<comment type="catalytic activity">
    <reaction evidence="1">
        <text>ATP + protein L-histidine = ADP + protein N-phospho-L-histidine.</text>
        <dbReference type="EC" id="2.7.13.3"/>
    </reaction>
</comment>
<dbReference type="InterPro" id="IPR036097">
    <property type="entry name" value="HisK_dim/P_sf"/>
</dbReference>
<feature type="modified residue" description="4-aspartylphosphate" evidence="7">
    <location>
        <position position="1059"/>
    </location>
</feature>
<evidence type="ECO:0000256" key="3">
    <source>
        <dbReference type="ARBA" id="ARBA00012438"/>
    </source>
</evidence>
<dbReference type="InterPro" id="IPR036890">
    <property type="entry name" value="HATPase_C_sf"/>
</dbReference>
<dbReference type="CDD" id="cd17546">
    <property type="entry name" value="REC_hyHK_CKI1_RcsC-like"/>
    <property type="match status" value="1"/>
</dbReference>
<dbReference type="Pfam" id="PF00512">
    <property type="entry name" value="HisKA"/>
    <property type="match status" value="1"/>
</dbReference>
<gene>
    <name evidence="12" type="ORF">PIB30_043120</name>
</gene>
<comment type="caution">
    <text evidence="12">The sequence shown here is derived from an EMBL/GenBank/DDBJ whole genome shotgun (WGS) entry which is preliminary data.</text>
</comment>
<keyword evidence="6" id="KW-0675">Receptor</keyword>
<name>A0ABU6WHG5_9FABA</name>
<protein>
    <recommendedName>
        <fullName evidence="3">histidine kinase</fullName>
        <ecNumber evidence="3">2.7.13.3</ecNumber>
    </recommendedName>
</protein>
<dbReference type="SUPFAM" id="SSF55874">
    <property type="entry name" value="ATPase domain of HSP90 chaperone/DNA topoisomerase II/histidine kinase"/>
    <property type="match status" value="1"/>
</dbReference>
<accession>A0ABU6WHG5</accession>
<dbReference type="SMART" id="SM00388">
    <property type="entry name" value="HisKA"/>
    <property type="match status" value="1"/>
</dbReference>
<dbReference type="PANTHER" id="PTHR43719">
    <property type="entry name" value="TWO-COMPONENT HISTIDINE KINASE"/>
    <property type="match status" value="1"/>
</dbReference>
<evidence type="ECO:0000259" key="10">
    <source>
        <dbReference type="PROSITE" id="PS50109"/>
    </source>
</evidence>
<comment type="subcellular location">
    <subcellularLocation>
        <location evidence="2">Endoplasmic reticulum membrane</location>
        <topology evidence="2">Multi-pass membrane protein</topology>
    </subcellularLocation>
</comment>
<dbReference type="Pfam" id="PF00072">
    <property type="entry name" value="Response_reg"/>
    <property type="match status" value="1"/>
</dbReference>
<dbReference type="Gene3D" id="1.10.287.130">
    <property type="match status" value="1"/>
</dbReference>
<dbReference type="Gene3D" id="3.40.50.2300">
    <property type="match status" value="1"/>
</dbReference>
<organism evidence="12 13">
    <name type="scientific">Stylosanthes scabra</name>
    <dbReference type="NCBI Taxonomy" id="79078"/>
    <lineage>
        <taxon>Eukaryota</taxon>
        <taxon>Viridiplantae</taxon>
        <taxon>Streptophyta</taxon>
        <taxon>Embryophyta</taxon>
        <taxon>Tracheophyta</taxon>
        <taxon>Spermatophyta</taxon>
        <taxon>Magnoliopsida</taxon>
        <taxon>eudicotyledons</taxon>
        <taxon>Gunneridae</taxon>
        <taxon>Pentapetalae</taxon>
        <taxon>rosids</taxon>
        <taxon>fabids</taxon>
        <taxon>Fabales</taxon>
        <taxon>Fabaceae</taxon>
        <taxon>Papilionoideae</taxon>
        <taxon>50 kb inversion clade</taxon>
        <taxon>dalbergioids sensu lato</taxon>
        <taxon>Dalbergieae</taxon>
        <taxon>Pterocarpus clade</taxon>
        <taxon>Stylosanthes</taxon>
    </lineage>
</organism>
<keyword evidence="4 7" id="KW-0597">Phosphoprotein</keyword>
<dbReference type="PROSITE" id="PS50110">
    <property type="entry name" value="RESPONSE_REGULATORY"/>
    <property type="match status" value="1"/>
</dbReference>
<keyword evidence="5" id="KW-0256">Endoplasmic reticulum</keyword>
<evidence type="ECO:0000256" key="9">
    <source>
        <dbReference type="SAM" id="Phobius"/>
    </source>
</evidence>